<feature type="compositionally biased region" description="Basic and acidic residues" evidence="1">
    <location>
        <begin position="139"/>
        <end position="148"/>
    </location>
</feature>
<evidence type="ECO:0000256" key="1">
    <source>
        <dbReference type="SAM" id="MobiDB-lite"/>
    </source>
</evidence>
<accession>D7FRN6</accession>
<keyword evidence="3" id="KW-1185">Reference proteome</keyword>
<dbReference type="EMBL" id="FN648394">
    <property type="protein sequence ID" value="CBJ30827.1"/>
    <property type="molecule type" value="Genomic_DNA"/>
</dbReference>
<evidence type="ECO:0000313" key="2">
    <source>
        <dbReference type="EMBL" id="CBJ30827.1"/>
    </source>
</evidence>
<feature type="compositionally biased region" description="Basic and acidic residues" evidence="1">
    <location>
        <begin position="115"/>
        <end position="129"/>
    </location>
</feature>
<evidence type="ECO:0000313" key="3">
    <source>
        <dbReference type="Proteomes" id="UP000002630"/>
    </source>
</evidence>
<dbReference type="EMBL" id="FN649751">
    <property type="protein sequence ID" value="CBJ30827.1"/>
    <property type="molecule type" value="Genomic_DNA"/>
</dbReference>
<reference evidence="2 3" key="1">
    <citation type="journal article" date="2010" name="Nature">
        <title>The Ectocarpus genome and the independent evolution of multicellularity in brown algae.</title>
        <authorList>
            <person name="Cock J.M."/>
            <person name="Sterck L."/>
            <person name="Rouze P."/>
            <person name="Scornet D."/>
            <person name="Allen A.E."/>
            <person name="Amoutzias G."/>
            <person name="Anthouard V."/>
            <person name="Artiguenave F."/>
            <person name="Aury J.M."/>
            <person name="Badger J.H."/>
            <person name="Beszteri B."/>
            <person name="Billiau K."/>
            <person name="Bonnet E."/>
            <person name="Bothwell J.H."/>
            <person name="Bowler C."/>
            <person name="Boyen C."/>
            <person name="Brownlee C."/>
            <person name="Carrano C.J."/>
            <person name="Charrier B."/>
            <person name="Cho G.Y."/>
            <person name="Coelho S.M."/>
            <person name="Collen J."/>
            <person name="Corre E."/>
            <person name="Da Silva C."/>
            <person name="Delage L."/>
            <person name="Delaroque N."/>
            <person name="Dittami S.M."/>
            <person name="Doulbeau S."/>
            <person name="Elias M."/>
            <person name="Farnham G."/>
            <person name="Gachon C.M."/>
            <person name="Gschloessl B."/>
            <person name="Heesch S."/>
            <person name="Jabbari K."/>
            <person name="Jubin C."/>
            <person name="Kawai H."/>
            <person name="Kimura K."/>
            <person name="Kloareg B."/>
            <person name="Kupper F.C."/>
            <person name="Lang D."/>
            <person name="Le Bail A."/>
            <person name="Leblanc C."/>
            <person name="Lerouge P."/>
            <person name="Lohr M."/>
            <person name="Lopez P.J."/>
            <person name="Martens C."/>
            <person name="Maumus F."/>
            <person name="Michel G."/>
            <person name="Miranda-Saavedra D."/>
            <person name="Morales J."/>
            <person name="Moreau H."/>
            <person name="Motomura T."/>
            <person name="Nagasato C."/>
            <person name="Napoli C.A."/>
            <person name="Nelson D.R."/>
            <person name="Nyvall-Collen P."/>
            <person name="Peters A.F."/>
            <person name="Pommier C."/>
            <person name="Potin P."/>
            <person name="Poulain J."/>
            <person name="Quesneville H."/>
            <person name="Read B."/>
            <person name="Rensing S.A."/>
            <person name="Ritter A."/>
            <person name="Rousvoal S."/>
            <person name="Samanta M."/>
            <person name="Samson G."/>
            <person name="Schroeder D.C."/>
            <person name="Segurens B."/>
            <person name="Strittmatter M."/>
            <person name="Tonon T."/>
            <person name="Tregear J.W."/>
            <person name="Valentin K."/>
            <person name="von Dassow P."/>
            <person name="Yamagishi T."/>
            <person name="Van de Peer Y."/>
            <person name="Wincker P."/>
        </authorList>
    </citation>
    <scope>NUCLEOTIDE SEQUENCE [LARGE SCALE GENOMIC DNA]</scope>
    <source>
        <strain evidence="3">Ec32 / CCAP1310/4</strain>
    </source>
</reference>
<proteinExistence type="predicted"/>
<organism evidence="2 3">
    <name type="scientific">Ectocarpus siliculosus</name>
    <name type="common">Brown alga</name>
    <name type="synonym">Conferva siliculosa</name>
    <dbReference type="NCBI Taxonomy" id="2880"/>
    <lineage>
        <taxon>Eukaryota</taxon>
        <taxon>Sar</taxon>
        <taxon>Stramenopiles</taxon>
        <taxon>Ochrophyta</taxon>
        <taxon>PX clade</taxon>
        <taxon>Phaeophyceae</taxon>
        <taxon>Ectocarpales</taxon>
        <taxon>Ectocarpaceae</taxon>
        <taxon>Ectocarpus</taxon>
    </lineage>
</organism>
<dbReference type="AlphaFoldDB" id="D7FRN6"/>
<feature type="region of interest" description="Disordered" evidence="1">
    <location>
        <begin position="97"/>
        <end position="148"/>
    </location>
</feature>
<name>D7FRN6_ECTSI</name>
<gene>
    <name evidence="2" type="ORF">Esi_0216_0057</name>
</gene>
<protein>
    <submittedName>
        <fullName evidence="2">Uncharacterized protein</fullName>
    </submittedName>
</protein>
<dbReference type="InParanoid" id="D7FRN6"/>
<dbReference type="Proteomes" id="UP000002630">
    <property type="component" value="Linkage Group LG26"/>
</dbReference>
<sequence>MGKACTEDTFDVATARNGFSGIRSLQALGLSEEKGCSTPTPRGRRCDAWAGNRGGDRGQASHRAAMHVVSAAVATAENGSSSEPRCMRGVHAFLNPGEAATRRAAGSKFLPEEDEKTRDWRDRTPERRPARPPAIKSPIGEKRVGQKDRTMGQIHIQGAVGCSHSWAVCRQPLQRPDNVWPRLALLLTVEIAFEAITTNRRRKAELILL</sequence>